<evidence type="ECO:0000256" key="3">
    <source>
        <dbReference type="ARBA" id="ARBA00023163"/>
    </source>
</evidence>
<feature type="domain" description="RNA polymerase sigma-70 region 2" evidence="5">
    <location>
        <begin position="26"/>
        <end position="94"/>
    </location>
</feature>
<dbReference type="GO" id="GO:0006352">
    <property type="term" value="P:DNA-templated transcription initiation"/>
    <property type="evidence" value="ECO:0007669"/>
    <property type="project" value="InterPro"/>
</dbReference>
<name>A0A517TUF3_9BACT</name>
<evidence type="ECO:0000313" key="7">
    <source>
        <dbReference type="Proteomes" id="UP000317909"/>
    </source>
</evidence>
<dbReference type="RefSeq" id="WP_145431600.1">
    <property type="nucleotide sequence ID" value="NZ_CP036339.1"/>
</dbReference>
<dbReference type="Proteomes" id="UP000317909">
    <property type="component" value="Chromosome"/>
</dbReference>
<dbReference type="KEGG" id="llh:I41_11600"/>
<dbReference type="OrthoDB" id="257668at2"/>
<keyword evidence="2" id="KW-0731">Sigma factor</keyword>
<dbReference type="SUPFAM" id="SSF88946">
    <property type="entry name" value="Sigma2 domain of RNA polymerase sigma factors"/>
    <property type="match status" value="1"/>
</dbReference>
<proteinExistence type="predicted"/>
<organism evidence="6 7">
    <name type="scientific">Lacipirellula limnantheis</name>
    <dbReference type="NCBI Taxonomy" id="2528024"/>
    <lineage>
        <taxon>Bacteria</taxon>
        <taxon>Pseudomonadati</taxon>
        <taxon>Planctomycetota</taxon>
        <taxon>Planctomycetia</taxon>
        <taxon>Pirellulales</taxon>
        <taxon>Lacipirellulaceae</taxon>
        <taxon>Lacipirellula</taxon>
    </lineage>
</organism>
<keyword evidence="1" id="KW-0805">Transcription regulation</keyword>
<gene>
    <name evidence="6" type="primary">rpoE_2</name>
    <name evidence="6" type="ORF">I41_11600</name>
</gene>
<reference evidence="6 7" key="1">
    <citation type="submission" date="2019-02" db="EMBL/GenBank/DDBJ databases">
        <title>Deep-cultivation of Planctomycetes and their phenomic and genomic characterization uncovers novel biology.</title>
        <authorList>
            <person name="Wiegand S."/>
            <person name="Jogler M."/>
            <person name="Boedeker C."/>
            <person name="Pinto D."/>
            <person name="Vollmers J."/>
            <person name="Rivas-Marin E."/>
            <person name="Kohn T."/>
            <person name="Peeters S.H."/>
            <person name="Heuer A."/>
            <person name="Rast P."/>
            <person name="Oberbeckmann S."/>
            <person name="Bunk B."/>
            <person name="Jeske O."/>
            <person name="Meyerdierks A."/>
            <person name="Storesund J.E."/>
            <person name="Kallscheuer N."/>
            <person name="Luecker S."/>
            <person name="Lage O.M."/>
            <person name="Pohl T."/>
            <person name="Merkel B.J."/>
            <person name="Hornburger P."/>
            <person name="Mueller R.-W."/>
            <person name="Bruemmer F."/>
            <person name="Labrenz M."/>
            <person name="Spormann A.M."/>
            <person name="Op den Camp H."/>
            <person name="Overmann J."/>
            <person name="Amann R."/>
            <person name="Jetten M.S.M."/>
            <person name="Mascher T."/>
            <person name="Medema M.H."/>
            <person name="Devos D.P."/>
            <person name="Kaster A.-K."/>
            <person name="Ovreas L."/>
            <person name="Rohde M."/>
            <person name="Galperin M.Y."/>
            <person name="Jogler C."/>
        </authorList>
    </citation>
    <scope>NUCLEOTIDE SEQUENCE [LARGE SCALE GENOMIC DNA]</scope>
    <source>
        <strain evidence="6 7">I41</strain>
    </source>
</reference>
<dbReference type="GO" id="GO:0016987">
    <property type="term" value="F:sigma factor activity"/>
    <property type="evidence" value="ECO:0007669"/>
    <property type="project" value="UniProtKB-KW"/>
</dbReference>
<dbReference type="InterPro" id="IPR039425">
    <property type="entry name" value="RNA_pol_sigma-70-like"/>
</dbReference>
<dbReference type="PANTHER" id="PTHR43133">
    <property type="entry name" value="RNA POLYMERASE ECF-TYPE SIGMA FACTO"/>
    <property type="match status" value="1"/>
</dbReference>
<evidence type="ECO:0000256" key="2">
    <source>
        <dbReference type="ARBA" id="ARBA00023082"/>
    </source>
</evidence>
<dbReference type="AlphaFoldDB" id="A0A517TUF3"/>
<keyword evidence="3" id="KW-0804">Transcription</keyword>
<evidence type="ECO:0000313" key="6">
    <source>
        <dbReference type="EMBL" id="QDT71995.1"/>
    </source>
</evidence>
<dbReference type="InterPro" id="IPR014284">
    <property type="entry name" value="RNA_pol_sigma-70_dom"/>
</dbReference>
<dbReference type="InterPro" id="IPR013325">
    <property type="entry name" value="RNA_pol_sigma_r2"/>
</dbReference>
<dbReference type="EMBL" id="CP036339">
    <property type="protein sequence ID" value="QDT71995.1"/>
    <property type="molecule type" value="Genomic_DNA"/>
</dbReference>
<evidence type="ECO:0000256" key="4">
    <source>
        <dbReference type="SAM" id="MobiDB-lite"/>
    </source>
</evidence>
<dbReference type="Gene3D" id="1.10.1740.10">
    <property type="match status" value="1"/>
</dbReference>
<dbReference type="PANTHER" id="PTHR43133:SF62">
    <property type="entry name" value="RNA POLYMERASE SIGMA FACTOR SIGZ"/>
    <property type="match status" value="1"/>
</dbReference>
<keyword evidence="7" id="KW-1185">Reference proteome</keyword>
<dbReference type="InterPro" id="IPR007627">
    <property type="entry name" value="RNA_pol_sigma70_r2"/>
</dbReference>
<evidence type="ECO:0000259" key="5">
    <source>
        <dbReference type="Pfam" id="PF04542"/>
    </source>
</evidence>
<evidence type="ECO:0000256" key="1">
    <source>
        <dbReference type="ARBA" id="ARBA00023015"/>
    </source>
</evidence>
<sequence>MPTSAHPDAILVEAIRRGKPDAWSDLIAQYEGRLLSFVDSRLRRRAASEDVVQETFIGFLTSLPNYDPRRPLESWLFTIASHKLTDHLRREGRRPAIPLSSADGSGGNWEPRGAARPASSIARSGERRQMEDEALAEAIGRQLEGWRAAGDWDKVKVMELLFVVGATNKATAEQVGLTEQQVANFKFDFLERLRKFVKLQRLSEDVFPELHE</sequence>
<feature type="region of interest" description="Disordered" evidence="4">
    <location>
        <begin position="96"/>
        <end position="128"/>
    </location>
</feature>
<dbReference type="Pfam" id="PF04542">
    <property type="entry name" value="Sigma70_r2"/>
    <property type="match status" value="1"/>
</dbReference>
<protein>
    <submittedName>
        <fullName evidence="6">ECF RNA polymerase sigma-E factor</fullName>
    </submittedName>
</protein>
<accession>A0A517TUF3</accession>
<dbReference type="NCBIfam" id="TIGR02937">
    <property type="entry name" value="sigma70-ECF"/>
    <property type="match status" value="1"/>
</dbReference>